<dbReference type="Gene3D" id="6.10.340.10">
    <property type="match status" value="1"/>
</dbReference>
<dbReference type="GO" id="GO:0005886">
    <property type="term" value="C:plasma membrane"/>
    <property type="evidence" value="ECO:0007669"/>
    <property type="project" value="UniProtKB-SubCell"/>
</dbReference>
<keyword evidence="8" id="KW-0418">Kinase</keyword>
<evidence type="ECO:0000256" key="6">
    <source>
        <dbReference type="ARBA" id="ARBA00022692"/>
    </source>
</evidence>
<dbReference type="Pfam" id="PF00015">
    <property type="entry name" value="MCPsignal"/>
    <property type="match status" value="1"/>
</dbReference>
<dbReference type="PANTHER" id="PTHR32089:SF112">
    <property type="entry name" value="LYSOZYME-LIKE PROTEIN-RELATED"/>
    <property type="match status" value="1"/>
</dbReference>
<dbReference type="Pfam" id="PF00672">
    <property type="entry name" value="HAMP"/>
    <property type="match status" value="1"/>
</dbReference>
<feature type="domain" description="PAC" evidence="18">
    <location>
        <begin position="461"/>
        <end position="514"/>
    </location>
</feature>
<keyword evidence="4" id="KW-0597">Phosphoprotein</keyword>
<keyword evidence="13 15" id="KW-0807">Transducer</keyword>
<dbReference type="PROSITE" id="PS50885">
    <property type="entry name" value="HAMP"/>
    <property type="match status" value="1"/>
</dbReference>
<dbReference type="EMBL" id="FLUQ01000002">
    <property type="protein sequence ID" value="SBW05898.1"/>
    <property type="molecule type" value="Genomic_DNA"/>
</dbReference>
<evidence type="ECO:0000256" key="3">
    <source>
        <dbReference type="ARBA" id="ARBA00022500"/>
    </source>
</evidence>
<dbReference type="GO" id="GO:0006935">
    <property type="term" value="P:chemotaxis"/>
    <property type="evidence" value="ECO:0007669"/>
    <property type="project" value="UniProtKB-KW"/>
</dbReference>
<evidence type="ECO:0000256" key="11">
    <source>
        <dbReference type="ARBA" id="ARBA00023012"/>
    </source>
</evidence>
<dbReference type="InterPro" id="IPR029151">
    <property type="entry name" value="Sensor-like_sf"/>
</dbReference>
<dbReference type="CDD" id="cd00130">
    <property type="entry name" value="PAS"/>
    <property type="match status" value="1"/>
</dbReference>
<dbReference type="InterPro" id="IPR000700">
    <property type="entry name" value="PAS-assoc_C"/>
</dbReference>
<reference evidence="20" key="1">
    <citation type="submission" date="2016-04" db="EMBL/GenBank/DDBJ databases">
        <authorList>
            <person name="Evans L.H."/>
            <person name="Alamgir A."/>
            <person name="Owens N."/>
            <person name="Weber N.D."/>
            <person name="Virtaneva K."/>
            <person name="Barbian K."/>
            <person name="Babar A."/>
            <person name="Rosenke K."/>
        </authorList>
    </citation>
    <scope>NUCLEOTIDE SEQUENCE</scope>
    <source>
        <strain evidence="20">86</strain>
    </source>
</reference>
<feature type="transmembrane region" description="Helical" evidence="16">
    <location>
        <begin position="285"/>
        <end position="303"/>
    </location>
</feature>
<dbReference type="PROSITE" id="PS50111">
    <property type="entry name" value="CHEMOTAXIS_TRANSDUC_2"/>
    <property type="match status" value="1"/>
</dbReference>
<evidence type="ECO:0000259" key="17">
    <source>
        <dbReference type="PROSITE" id="PS50111"/>
    </source>
</evidence>
<dbReference type="CDD" id="cd12914">
    <property type="entry name" value="PDC1_DGC_like"/>
    <property type="match status" value="1"/>
</dbReference>
<evidence type="ECO:0000256" key="5">
    <source>
        <dbReference type="ARBA" id="ARBA00022679"/>
    </source>
</evidence>
<keyword evidence="6 16" id="KW-0812">Transmembrane</keyword>
<dbReference type="SMART" id="SM00283">
    <property type="entry name" value="MA"/>
    <property type="match status" value="1"/>
</dbReference>
<dbReference type="GO" id="GO:0005524">
    <property type="term" value="F:ATP binding"/>
    <property type="evidence" value="ECO:0007669"/>
    <property type="project" value="UniProtKB-KW"/>
</dbReference>
<dbReference type="InterPro" id="IPR004089">
    <property type="entry name" value="MCPsignal_dom"/>
</dbReference>
<evidence type="ECO:0000256" key="8">
    <source>
        <dbReference type="ARBA" id="ARBA00022777"/>
    </source>
</evidence>
<evidence type="ECO:0000256" key="4">
    <source>
        <dbReference type="ARBA" id="ARBA00022553"/>
    </source>
</evidence>
<evidence type="ECO:0000256" key="16">
    <source>
        <dbReference type="SAM" id="Phobius"/>
    </source>
</evidence>
<evidence type="ECO:0000259" key="19">
    <source>
        <dbReference type="PROSITE" id="PS50885"/>
    </source>
</evidence>
<gene>
    <name evidence="20" type="ORF">KL86DPRO_20568</name>
</gene>
<name>A0A212K2R2_9DELT</name>
<evidence type="ECO:0000256" key="12">
    <source>
        <dbReference type="ARBA" id="ARBA00023136"/>
    </source>
</evidence>
<evidence type="ECO:0000256" key="2">
    <source>
        <dbReference type="ARBA" id="ARBA00022475"/>
    </source>
</evidence>
<sequence length="795" mass="84981">MKLQTKMLLPIMALVVLLCGLSGYLSYRNAAADLQTAIEDNLRGEAEALGRATNSMVKDLFLDAGRIVQRNVILNFYRNASSDMARKAIVNDLRLIEESYPAFDRIHLLDDKGEVIASTDSDNIGKNYADRAYFKEAMKGEIFLSPPFQSRLTDKGIMVAAAPVTLNGRIVGAIYCPVPLEYLYKESVAPVTVGSDGYAYILDRNGLVVAHKNQDFLFNNTLNGMEHYKAMAAAEKDGLRDFVGAAKERVIAYHVKEPQTGLVAVTQAEHADVFEGLARMRNNSLIVAGAGIFLAAIVIMLILRPVLRDLHAGMVFAGKIAAGDLSGTLAVSRKDELGKLGDALRAIPESLQKIVAEYRQLEKNIEVGNLRAAGDASPFSGEFANLINGTNAILGCFVAIVDAIPSPTLMLDKNLTVRYMNGVAQKLAGTDYDGKSCVDLFRLEDYGTERCALTRAASSGQPCENETVVRPGGREMEISYTAIPLFDPQGNLASVLLLMIDLTQIKSTQRTIMDVAAQAMDIANRVAAASEQLSAQVEQVSRGTEIQRDRVNSTATAMEQMNATVLEVAHSAGEASKQAESMRGKASQGAELVDNVIAAVQRVNTVAEELQGNMRELGDQAESIGGVMNVISDIADQTNLLALNAAIEAARAGDAGRGFAVVADEVRKLAEKTMGATTEVGASIKGIQHSAMFNIKRVDDAGKSVAEATGLAGTSGEALKEIVTLAGENSSLIANIATAAEEQSATSEEINHSVEEINRIAGEAATGMNESASAVQELSRMAQELNTLLDRLKAA</sequence>
<dbReference type="AlphaFoldDB" id="A0A212K2R2"/>
<evidence type="ECO:0000256" key="9">
    <source>
        <dbReference type="ARBA" id="ARBA00022840"/>
    </source>
</evidence>
<keyword evidence="2" id="KW-1003">Cell membrane</keyword>
<dbReference type="PANTHER" id="PTHR32089">
    <property type="entry name" value="METHYL-ACCEPTING CHEMOTAXIS PROTEIN MCPB"/>
    <property type="match status" value="1"/>
</dbReference>
<protein>
    <recommendedName>
        <fullName evidence="21">Methyl-accepting chemotaxis sensory transducer with Cache sensor</fullName>
    </recommendedName>
</protein>
<evidence type="ECO:0000256" key="10">
    <source>
        <dbReference type="ARBA" id="ARBA00022989"/>
    </source>
</evidence>
<evidence type="ECO:0000256" key="1">
    <source>
        <dbReference type="ARBA" id="ARBA00004651"/>
    </source>
</evidence>
<dbReference type="GO" id="GO:0000160">
    <property type="term" value="P:phosphorelay signal transduction system"/>
    <property type="evidence" value="ECO:0007669"/>
    <property type="project" value="UniProtKB-KW"/>
</dbReference>
<keyword evidence="7" id="KW-0547">Nucleotide-binding</keyword>
<dbReference type="FunFam" id="1.10.287.950:FF:000001">
    <property type="entry name" value="Methyl-accepting chemotaxis sensory transducer"/>
    <property type="match status" value="1"/>
</dbReference>
<accession>A0A212K2R2</accession>
<dbReference type="SUPFAM" id="SSF55785">
    <property type="entry name" value="PYP-like sensor domain (PAS domain)"/>
    <property type="match status" value="1"/>
</dbReference>
<evidence type="ECO:0000259" key="18">
    <source>
        <dbReference type="PROSITE" id="PS50113"/>
    </source>
</evidence>
<keyword evidence="12 16" id="KW-0472">Membrane</keyword>
<dbReference type="InterPro" id="IPR003660">
    <property type="entry name" value="HAMP_dom"/>
</dbReference>
<organism evidence="20">
    <name type="scientific">uncultured delta proteobacterium</name>
    <dbReference type="NCBI Taxonomy" id="34034"/>
    <lineage>
        <taxon>Bacteria</taxon>
        <taxon>Deltaproteobacteria</taxon>
        <taxon>environmental samples</taxon>
    </lineage>
</organism>
<dbReference type="Gene3D" id="1.10.287.950">
    <property type="entry name" value="Methyl-accepting chemotaxis protein"/>
    <property type="match status" value="1"/>
</dbReference>
<evidence type="ECO:0000256" key="14">
    <source>
        <dbReference type="ARBA" id="ARBA00029447"/>
    </source>
</evidence>
<dbReference type="InterPro" id="IPR013656">
    <property type="entry name" value="PAS_4"/>
</dbReference>
<evidence type="ECO:0008006" key="21">
    <source>
        <dbReference type="Google" id="ProtNLM"/>
    </source>
</evidence>
<keyword evidence="10 16" id="KW-1133">Transmembrane helix</keyword>
<keyword evidence="9" id="KW-0067">ATP-binding</keyword>
<comment type="subcellular location">
    <subcellularLocation>
        <location evidence="1">Cell membrane</location>
        <topology evidence="1">Multi-pass membrane protein</topology>
    </subcellularLocation>
</comment>
<dbReference type="CDD" id="cd06225">
    <property type="entry name" value="HAMP"/>
    <property type="match status" value="1"/>
</dbReference>
<dbReference type="GO" id="GO:0016301">
    <property type="term" value="F:kinase activity"/>
    <property type="evidence" value="ECO:0007669"/>
    <property type="project" value="UniProtKB-KW"/>
</dbReference>
<feature type="domain" description="HAMP" evidence="19">
    <location>
        <begin position="317"/>
        <end position="356"/>
    </location>
</feature>
<evidence type="ECO:0000256" key="15">
    <source>
        <dbReference type="PROSITE-ProRule" id="PRU00284"/>
    </source>
</evidence>
<dbReference type="InterPro" id="IPR035965">
    <property type="entry name" value="PAS-like_dom_sf"/>
</dbReference>
<dbReference type="Gene3D" id="3.30.450.20">
    <property type="entry name" value="PAS domain"/>
    <property type="match status" value="2"/>
</dbReference>
<evidence type="ECO:0000313" key="20">
    <source>
        <dbReference type="EMBL" id="SBW05898.1"/>
    </source>
</evidence>
<dbReference type="InterPro" id="IPR000014">
    <property type="entry name" value="PAS"/>
</dbReference>
<dbReference type="CDD" id="cd11386">
    <property type="entry name" value="MCP_signal"/>
    <property type="match status" value="1"/>
</dbReference>
<dbReference type="Pfam" id="PF02743">
    <property type="entry name" value="dCache_1"/>
    <property type="match status" value="1"/>
</dbReference>
<dbReference type="SUPFAM" id="SSF103190">
    <property type="entry name" value="Sensory domain-like"/>
    <property type="match status" value="1"/>
</dbReference>
<dbReference type="PROSITE" id="PS50113">
    <property type="entry name" value="PAC"/>
    <property type="match status" value="1"/>
</dbReference>
<evidence type="ECO:0000256" key="13">
    <source>
        <dbReference type="ARBA" id="ARBA00023224"/>
    </source>
</evidence>
<keyword evidence="5" id="KW-0808">Transferase</keyword>
<dbReference type="Pfam" id="PF08448">
    <property type="entry name" value="PAS_4"/>
    <property type="match status" value="1"/>
</dbReference>
<dbReference type="InterPro" id="IPR033479">
    <property type="entry name" value="dCache_1"/>
</dbReference>
<keyword evidence="3" id="KW-0145">Chemotaxis</keyword>
<proteinExistence type="inferred from homology"/>
<keyword evidence="11" id="KW-0902">Two-component regulatory system</keyword>
<feature type="domain" description="Methyl-accepting transducer" evidence="17">
    <location>
        <begin position="522"/>
        <end position="758"/>
    </location>
</feature>
<dbReference type="SUPFAM" id="SSF58104">
    <property type="entry name" value="Methyl-accepting chemotaxis protein (MCP) signaling domain"/>
    <property type="match status" value="1"/>
</dbReference>
<evidence type="ECO:0000256" key="7">
    <source>
        <dbReference type="ARBA" id="ARBA00022741"/>
    </source>
</evidence>
<comment type="similarity">
    <text evidence="14">Belongs to the methyl-accepting chemotaxis (MCP) protein family.</text>
</comment>